<accession>A0A427YMU2</accession>
<dbReference type="InterPro" id="IPR047141">
    <property type="entry name" value="Stealth"/>
</dbReference>
<feature type="region of interest" description="Disordered" evidence="2">
    <location>
        <begin position="1"/>
        <end position="45"/>
    </location>
</feature>
<evidence type="ECO:0000256" key="1">
    <source>
        <dbReference type="ARBA" id="ARBA00022679"/>
    </source>
</evidence>
<evidence type="ECO:0000313" key="4">
    <source>
        <dbReference type="EMBL" id="RSH92403.1"/>
    </source>
</evidence>
<dbReference type="AlphaFoldDB" id="A0A427YMU2"/>
<evidence type="ECO:0000259" key="3">
    <source>
        <dbReference type="Pfam" id="PF17102"/>
    </source>
</evidence>
<dbReference type="EMBL" id="RSCD01000006">
    <property type="protein sequence ID" value="RSH92403.1"/>
    <property type="molecule type" value="Genomic_DNA"/>
</dbReference>
<keyword evidence="4" id="KW-0328">Glycosyltransferase</keyword>
<dbReference type="Proteomes" id="UP000279259">
    <property type="component" value="Unassembled WGS sequence"/>
</dbReference>
<feature type="compositionally biased region" description="Polar residues" evidence="2">
    <location>
        <begin position="16"/>
        <end position="35"/>
    </location>
</feature>
<evidence type="ECO:0000256" key="2">
    <source>
        <dbReference type="SAM" id="MobiDB-lite"/>
    </source>
</evidence>
<dbReference type="GO" id="GO:0003976">
    <property type="term" value="F:UDP-N-acetylglucosamine-lysosomal-enzyme N-acetylglucosaminephosphotransferase activity"/>
    <property type="evidence" value="ECO:0007669"/>
    <property type="project" value="TreeGrafter"/>
</dbReference>
<dbReference type="GO" id="GO:0016757">
    <property type="term" value="F:glycosyltransferase activity"/>
    <property type="evidence" value="ECO:0007669"/>
    <property type="project" value="UniProtKB-KW"/>
</dbReference>
<evidence type="ECO:0000313" key="5">
    <source>
        <dbReference type="Proteomes" id="UP000279259"/>
    </source>
</evidence>
<dbReference type="GO" id="GO:0046835">
    <property type="term" value="P:carbohydrate phosphorylation"/>
    <property type="evidence" value="ECO:0007669"/>
    <property type="project" value="TreeGrafter"/>
</dbReference>
<dbReference type="InterPro" id="IPR031357">
    <property type="entry name" value="Stealth_CR3"/>
</dbReference>
<dbReference type="STRING" id="1890683.A0A427YMU2"/>
<dbReference type="OrthoDB" id="263283at2759"/>
<protein>
    <submittedName>
        <fullName evidence="4">Xanthine phosphoribosyltransferase 1</fullName>
    </submittedName>
</protein>
<dbReference type="GO" id="GO:0005794">
    <property type="term" value="C:Golgi apparatus"/>
    <property type="evidence" value="ECO:0007669"/>
    <property type="project" value="TreeGrafter"/>
</dbReference>
<organism evidence="4 5">
    <name type="scientific">Saitozyma podzolica</name>
    <dbReference type="NCBI Taxonomy" id="1890683"/>
    <lineage>
        <taxon>Eukaryota</taxon>
        <taxon>Fungi</taxon>
        <taxon>Dikarya</taxon>
        <taxon>Basidiomycota</taxon>
        <taxon>Agaricomycotina</taxon>
        <taxon>Tremellomycetes</taxon>
        <taxon>Tremellales</taxon>
        <taxon>Trimorphomycetaceae</taxon>
        <taxon>Saitozyma</taxon>
    </lineage>
</organism>
<feature type="domain" description="Stealth protein CR3 conserved region 3" evidence="3">
    <location>
        <begin position="462"/>
        <end position="510"/>
    </location>
</feature>
<sequence>MSASEMLPMAQPGDSYASSLSTASPTYRTAQSTSDPPLLRRPGNAGIPGRLVRRLSSPSIPPAVYHYAKPRILGPCVLWALCLWMIHHYLLPLPLPSLPRRIQSAAKGDDHFLSSAFPPPPLRDGDDSLDSVDPRWRPLSPLAPPDAPFPRLRPTRFLPPRCLEQWFADGEMLCGPAELGAEEKLDAIWLWVNGSDHRWRDSMVHWRAEEGIYSPEHHFRQNNELKHSMRSVLESLSGHIGTVHLLTADYPFEYPNDVPLVPEDVLAKMGDPSVALSTWRIAQTPTWLNFAHLDPASPSHPYHPASTDALLGRKGQLTKQELQFPRFRYAVHSEVFHLPTVERDAVTEELGEREWTEREWRRMALPTFNSMAIESRIGWMPGLADVALAMNDDFFILRPHAVSDFHSPLYGSVIRFDHGWYQQVRPILDKTRINDAGEAGGLYHANYVLSKRFPRRLRPYFAHTPKVITRGLHHEASLIFKEDLFTSSRRRFREVTHGEGDIQMQWLLTSLRALLWTYVVANVGTMELGIWGAEAREEIAAIFELGKDDDDVVKIEVHKGERWTLEPGRMEKAFQHAGWEAPMATEMLFSSLDGHMPPIPRPGVDSTGYKCILDLERCFGSFWLHDESVTAGDMFKRLTFQYPECGDCLIDALVTASGPLGLSAFFPPKDRRYDNAPLTPGRKYPKYLPPPHLPLTATWLEADFALENVMSTTALPSEAVNLRQYCMRLLSRYMYLSVFNQLDGNRHVSILGLNDDIMSDYETTVEIMNVWFGSRWPRKLVWERDWHPVKDRLRDKHV</sequence>
<dbReference type="Pfam" id="PF17102">
    <property type="entry name" value="Stealth_CR3"/>
    <property type="match status" value="1"/>
</dbReference>
<name>A0A427YMU2_9TREE</name>
<dbReference type="PANTHER" id="PTHR24045:SF0">
    <property type="entry name" value="N-ACETYLGLUCOSAMINE-1-PHOSPHOTRANSFERASE SUBUNITS ALPHA_BETA"/>
    <property type="match status" value="1"/>
</dbReference>
<keyword evidence="1 4" id="KW-0808">Transferase</keyword>
<proteinExistence type="predicted"/>
<keyword evidence="5" id="KW-1185">Reference proteome</keyword>
<dbReference type="PANTHER" id="PTHR24045">
    <property type="match status" value="1"/>
</dbReference>
<comment type="caution">
    <text evidence="4">The sequence shown here is derived from an EMBL/GenBank/DDBJ whole genome shotgun (WGS) entry which is preliminary data.</text>
</comment>
<reference evidence="4 5" key="1">
    <citation type="submission" date="2018-11" db="EMBL/GenBank/DDBJ databases">
        <title>Genome sequence of Saitozyma podzolica DSM 27192.</title>
        <authorList>
            <person name="Aliyu H."/>
            <person name="Gorte O."/>
            <person name="Ochsenreither K."/>
        </authorList>
    </citation>
    <scope>NUCLEOTIDE SEQUENCE [LARGE SCALE GENOMIC DNA]</scope>
    <source>
        <strain evidence="4 5">DSM 27192</strain>
    </source>
</reference>
<gene>
    <name evidence="4" type="primary">XPT1</name>
    <name evidence="4" type="ORF">EHS25_008818</name>
</gene>